<name>A0AA38LJU4_TAXCH</name>
<accession>A0AA38LJU4</accession>
<keyword evidence="2" id="KW-1185">Reference proteome</keyword>
<feature type="non-terminal residue" evidence="1">
    <location>
        <position position="123"/>
    </location>
</feature>
<protein>
    <submittedName>
        <fullName evidence="1">Uncharacterized protein</fullName>
    </submittedName>
</protein>
<proteinExistence type="predicted"/>
<gene>
    <name evidence="1" type="ORF">KI387_018346</name>
</gene>
<organism evidence="1 2">
    <name type="scientific">Taxus chinensis</name>
    <name type="common">Chinese yew</name>
    <name type="synonym">Taxus wallichiana var. chinensis</name>
    <dbReference type="NCBI Taxonomy" id="29808"/>
    <lineage>
        <taxon>Eukaryota</taxon>
        <taxon>Viridiplantae</taxon>
        <taxon>Streptophyta</taxon>
        <taxon>Embryophyta</taxon>
        <taxon>Tracheophyta</taxon>
        <taxon>Spermatophyta</taxon>
        <taxon>Pinopsida</taxon>
        <taxon>Pinidae</taxon>
        <taxon>Conifers II</taxon>
        <taxon>Cupressales</taxon>
        <taxon>Taxaceae</taxon>
        <taxon>Taxus</taxon>
    </lineage>
</organism>
<evidence type="ECO:0000313" key="2">
    <source>
        <dbReference type="Proteomes" id="UP000824469"/>
    </source>
</evidence>
<comment type="caution">
    <text evidence="1">The sequence shown here is derived from an EMBL/GenBank/DDBJ whole genome shotgun (WGS) entry which is preliminary data.</text>
</comment>
<dbReference type="AlphaFoldDB" id="A0AA38LJU4"/>
<dbReference type="Proteomes" id="UP000824469">
    <property type="component" value="Unassembled WGS sequence"/>
</dbReference>
<reference evidence="1 2" key="1">
    <citation type="journal article" date="2021" name="Nat. Plants">
        <title>The Taxus genome provides insights into paclitaxel biosynthesis.</title>
        <authorList>
            <person name="Xiong X."/>
            <person name="Gou J."/>
            <person name="Liao Q."/>
            <person name="Li Y."/>
            <person name="Zhou Q."/>
            <person name="Bi G."/>
            <person name="Li C."/>
            <person name="Du R."/>
            <person name="Wang X."/>
            <person name="Sun T."/>
            <person name="Guo L."/>
            <person name="Liang H."/>
            <person name="Lu P."/>
            <person name="Wu Y."/>
            <person name="Zhang Z."/>
            <person name="Ro D.K."/>
            <person name="Shang Y."/>
            <person name="Huang S."/>
            <person name="Yan J."/>
        </authorList>
    </citation>
    <scope>NUCLEOTIDE SEQUENCE [LARGE SCALE GENOMIC DNA]</scope>
    <source>
        <strain evidence="1">Ta-2019</strain>
    </source>
</reference>
<sequence length="123" mass="13564">MEININECVAQQLETPNRINQIDESLSLPTEEIPSDWMKEAALNLGVNLNFNNEEVSLSLPSQPTVLHESDLVHYYAGSQPEDNDADSQLEVAGVLGADSNQICEANQGQKTLGRFLKLPVEK</sequence>
<dbReference type="EMBL" id="JAHRHJ020000003">
    <property type="protein sequence ID" value="KAH9323707.1"/>
    <property type="molecule type" value="Genomic_DNA"/>
</dbReference>
<evidence type="ECO:0000313" key="1">
    <source>
        <dbReference type="EMBL" id="KAH9323707.1"/>
    </source>
</evidence>